<proteinExistence type="predicted"/>
<name>A0A6F8XX43_9ACTN</name>
<dbReference type="Pfam" id="PF12802">
    <property type="entry name" value="MarR_2"/>
    <property type="match status" value="1"/>
</dbReference>
<dbReference type="KEGG" id="pfla:Pflav_047790"/>
<sequence length="205" mass="22106">MELPDTSDAAERMALTLTQGGLQRATARVLAAFLFAETGSLTAPQIAERLAISSGSVSSAIKMLSTVGLIEPVPAPGSRREHYRLRDGAWATLMSTQNGMVQAMFEAAERGIEAAGPDSPAAGRLTEMRDFYAFMFRELPALIDRWHAERPRDRTWSPARGSCAGVPTSSPRSARFCTGWLGIRGRASVRHQVRCRGCGGGRRAG</sequence>
<keyword evidence="6" id="KW-1185">Reference proteome</keyword>
<evidence type="ECO:0000256" key="2">
    <source>
        <dbReference type="ARBA" id="ARBA00023125"/>
    </source>
</evidence>
<dbReference type="EMBL" id="AP022870">
    <property type="protein sequence ID" value="BCB78369.1"/>
    <property type="molecule type" value="Genomic_DNA"/>
</dbReference>
<dbReference type="Gene3D" id="1.10.287.160">
    <property type="entry name" value="HR1 repeat"/>
    <property type="match status" value="1"/>
</dbReference>
<dbReference type="Gene3D" id="1.10.10.10">
    <property type="entry name" value="Winged helix-like DNA-binding domain superfamily/Winged helix DNA-binding domain"/>
    <property type="match status" value="1"/>
</dbReference>
<feature type="domain" description="HTH marR-type" evidence="4">
    <location>
        <begin position="21"/>
        <end position="81"/>
    </location>
</feature>
<dbReference type="RefSeq" id="WP_232071765.1">
    <property type="nucleotide sequence ID" value="NZ_AP022870.1"/>
</dbReference>
<dbReference type="AlphaFoldDB" id="A0A6F8XX43"/>
<evidence type="ECO:0000313" key="6">
    <source>
        <dbReference type="Proteomes" id="UP000502508"/>
    </source>
</evidence>
<dbReference type="GO" id="GO:0003677">
    <property type="term" value="F:DNA binding"/>
    <property type="evidence" value="ECO:0007669"/>
    <property type="project" value="UniProtKB-KW"/>
</dbReference>
<evidence type="ECO:0000313" key="5">
    <source>
        <dbReference type="EMBL" id="BCB78369.1"/>
    </source>
</evidence>
<keyword evidence="1" id="KW-0805">Transcription regulation</keyword>
<protein>
    <recommendedName>
        <fullName evidence="4">HTH marR-type domain-containing protein</fullName>
    </recommendedName>
</protein>
<keyword evidence="2" id="KW-0238">DNA-binding</keyword>
<evidence type="ECO:0000259" key="4">
    <source>
        <dbReference type="Pfam" id="PF12802"/>
    </source>
</evidence>
<gene>
    <name evidence="5" type="ORF">Pflav_047790</name>
</gene>
<dbReference type="PANTHER" id="PTHR38465:SF2">
    <property type="entry name" value="HTH-TYPE TRANSCRIPTIONAL REGULATOR MMPR5"/>
    <property type="match status" value="1"/>
</dbReference>
<dbReference type="InterPro" id="IPR036390">
    <property type="entry name" value="WH_DNA-bd_sf"/>
</dbReference>
<evidence type="ECO:0000256" key="3">
    <source>
        <dbReference type="ARBA" id="ARBA00023163"/>
    </source>
</evidence>
<dbReference type="InterPro" id="IPR052362">
    <property type="entry name" value="HTH-GbsR_regulator"/>
</dbReference>
<organism evidence="5 6">
    <name type="scientific">Phytohabitans flavus</name>
    <dbReference type="NCBI Taxonomy" id="1076124"/>
    <lineage>
        <taxon>Bacteria</taxon>
        <taxon>Bacillati</taxon>
        <taxon>Actinomycetota</taxon>
        <taxon>Actinomycetes</taxon>
        <taxon>Micromonosporales</taxon>
        <taxon>Micromonosporaceae</taxon>
    </lineage>
</organism>
<dbReference type="GO" id="GO:0003700">
    <property type="term" value="F:DNA-binding transcription factor activity"/>
    <property type="evidence" value="ECO:0007669"/>
    <property type="project" value="InterPro"/>
</dbReference>
<accession>A0A6F8XX43</accession>
<dbReference type="SUPFAM" id="SSF46785">
    <property type="entry name" value="Winged helix' DNA-binding domain"/>
    <property type="match status" value="1"/>
</dbReference>
<keyword evidence="3" id="KW-0804">Transcription</keyword>
<dbReference type="PANTHER" id="PTHR38465">
    <property type="entry name" value="HTH-TYPE TRANSCRIPTIONAL REGULATOR MJ1563-RELATED"/>
    <property type="match status" value="1"/>
</dbReference>
<reference evidence="5 6" key="2">
    <citation type="submission" date="2020-03" db="EMBL/GenBank/DDBJ databases">
        <authorList>
            <person name="Ichikawa N."/>
            <person name="Kimura A."/>
            <person name="Kitahashi Y."/>
            <person name="Uohara A."/>
        </authorList>
    </citation>
    <scope>NUCLEOTIDE SEQUENCE [LARGE SCALE GENOMIC DNA]</scope>
    <source>
        <strain evidence="5 6">NBRC 107702</strain>
    </source>
</reference>
<dbReference type="InterPro" id="IPR036388">
    <property type="entry name" value="WH-like_DNA-bd_sf"/>
</dbReference>
<reference evidence="5 6" key="1">
    <citation type="submission" date="2020-03" db="EMBL/GenBank/DDBJ databases">
        <title>Whole genome shotgun sequence of Phytohabitans flavus NBRC 107702.</title>
        <authorList>
            <person name="Komaki H."/>
            <person name="Tamura T."/>
        </authorList>
    </citation>
    <scope>NUCLEOTIDE SEQUENCE [LARGE SCALE GENOMIC DNA]</scope>
    <source>
        <strain evidence="5 6">NBRC 107702</strain>
    </source>
</reference>
<dbReference type="InterPro" id="IPR000835">
    <property type="entry name" value="HTH_MarR-typ"/>
</dbReference>
<evidence type="ECO:0000256" key="1">
    <source>
        <dbReference type="ARBA" id="ARBA00023015"/>
    </source>
</evidence>
<dbReference type="Proteomes" id="UP000502508">
    <property type="component" value="Chromosome"/>
</dbReference>